<organism evidence="1 2">
    <name type="scientific">Dethiosulfovibrio salsuginis</name>
    <dbReference type="NCBI Taxonomy" id="561720"/>
    <lineage>
        <taxon>Bacteria</taxon>
        <taxon>Thermotogati</taxon>
        <taxon>Synergistota</taxon>
        <taxon>Synergistia</taxon>
        <taxon>Synergistales</taxon>
        <taxon>Dethiosulfovibrionaceae</taxon>
        <taxon>Dethiosulfovibrio</taxon>
    </lineage>
</organism>
<evidence type="ECO:0000313" key="2">
    <source>
        <dbReference type="Proteomes" id="UP000193355"/>
    </source>
</evidence>
<evidence type="ECO:0000313" key="1">
    <source>
        <dbReference type="EMBL" id="SMG30736.1"/>
    </source>
</evidence>
<keyword evidence="2" id="KW-1185">Reference proteome</keyword>
<protein>
    <submittedName>
        <fullName evidence="1">Cobyrinic acid a,c-diamide synthase</fullName>
    </submittedName>
</protein>
<dbReference type="EMBL" id="FXBB01000015">
    <property type="protein sequence ID" value="SMG30736.1"/>
    <property type="molecule type" value="Genomic_DNA"/>
</dbReference>
<gene>
    <name evidence="1" type="ORF">SAMN06275492_11541</name>
</gene>
<proteinExistence type="predicted"/>
<dbReference type="RefSeq" id="WP_085544646.1">
    <property type="nucleotide sequence ID" value="NZ_FXBB01000015.1"/>
</dbReference>
<name>A0A1X7JQX4_9BACT</name>
<dbReference type="AlphaFoldDB" id="A0A1X7JQX4"/>
<dbReference type="STRING" id="561720.SAMN06275492_11541"/>
<dbReference type="Proteomes" id="UP000193355">
    <property type="component" value="Unassembled WGS sequence"/>
</dbReference>
<dbReference type="OrthoDB" id="1800at2"/>
<reference evidence="2" key="1">
    <citation type="submission" date="2017-04" db="EMBL/GenBank/DDBJ databases">
        <authorList>
            <person name="Varghese N."/>
            <person name="Submissions S."/>
        </authorList>
    </citation>
    <scope>NUCLEOTIDE SEQUENCE [LARGE SCALE GENOMIC DNA]</scope>
    <source>
        <strain evidence="2">USBA 82</strain>
    </source>
</reference>
<accession>A0A1X7JQX4</accession>
<sequence>MDFPRLMIADERREDVIPLGIVLAATIRSMGIPLRLFAGGIDDRYLRMLSLGTGQEVFSIDPLQFKSESEVRFFFGSMAKGDCLNLILSPLGVAVAEDRMVINQGTVDLARILDCGVVSMVHANPLASITARVMAGVWERFSKENVDLYGAVFSSVLNPREYQLLEIELGRSIPSMALGYVPRYMERRMISVVDLCSDPRVAQPIVTLGSQLKSMTGQIDWSALMAFGEYRTNLDVPAKSIEPLSGAPAVAIITDDSLSMGIDNDIALFRAIGCRIIPVSLTREIVPPEAKAIYFPHGLGHVALKRLINNRPLFDQVINLPLRGRATLINGGFSSVWGKWYALSEDSMDRVAGLGAFEEGVIVAPHFRGEGVAVDIEPLPGARETLHYEEGEKMRGYLSGFMKSSLGIPGKGLCSWALRESDTKKELGEAIWKIRKTVGSQAKIELWSCPELIKRWIRTETR</sequence>